<evidence type="ECO:0000313" key="2">
    <source>
        <dbReference type="EMBL" id="MFC5924649.1"/>
    </source>
</evidence>
<accession>A0ABW1H4P0</accession>
<gene>
    <name evidence="2" type="ORF">ACFQGL_14980</name>
</gene>
<dbReference type="Pfam" id="PF02441">
    <property type="entry name" value="Flavoprotein"/>
    <property type="match status" value="1"/>
</dbReference>
<dbReference type="Gene3D" id="3.40.50.1950">
    <property type="entry name" value="Flavin prenyltransferase-like"/>
    <property type="match status" value="1"/>
</dbReference>
<evidence type="ECO:0000313" key="3">
    <source>
        <dbReference type="Proteomes" id="UP001596226"/>
    </source>
</evidence>
<dbReference type="EMBL" id="JBHSQS010000008">
    <property type="protein sequence ID" value="MFC5924649.1"/>
    <property type="molecule type" value="Genomic_DNA"/>
</dbReference>
<organism evidence="2 3">
    <name type="scientific">Micromonospora vulcania</name>
    <dbReference type="NCBI Taxonomy" id="1441873"/>
    <lineage>
        <taxon>Bacteria</taxon>
        <taxon>Bacillati</taxon>
        <taxon>Actinomycetota</taxon>
        <taxon>Actinomycetes</taxon>
        <taxon>Micromonosporales</taxon>
        <taxon>Micromonosporaceae</taxon>
        <taxon>Micromonospora</taxon>
    </lineage>
</organism>
<proteinExistence type="predicted"/>
<dbReference type="InterPro" id="IPR036551">
    <property type="entry name" value="Flavin_trans-like"/>
</dbReference>
<dbReference type="InterPro" id="IPR003382">
    <property type="entry name" value="Flavoprotein"/>
</dbReference>
<dbReference type="SUPFAM" id="SSF52507">
    <property type="entry name" value="Homo-oligomeric flavin-containing Cys decarboxylases, HFCD"/>
    <property type="match status" value="1"/>
</dbReference>
<dbReference type="RefSeq" id="WP_377511717.1">
    <property type="nucleotide sequence ID" value="NZ_JBHSQS010000008.1"/>
</dbReference>
<name>A0ABW1H4P0_9ACTN</name>
<sequence length="177" mass="18973">MSDRPVLALVVSAAPPVLRINELIDLLIADGWAVCVTATPTAATWIDRDALTRQTGYPVRVEWRRPGDPEPHPAADATVVVPATFNVINKWALGINDNVALGILNQALGSGLPVYAFPNVKAELAAHPAFEASLHQLATAGVAVNPLDSDISWHLIAKRIARPKTKNWPGGLEMPDE</sequence>
<comment type="caution">
    <text evidence="2">The sequence shown here is derived from an EMBL/GenBank/DDBJ whole genome shotgun (WGS) entry which is preliminary data.</text>
</comment>
<keyword evidence="3" id="KW-1185">Reference proteome</keyword>
<reference evidence="3" key="1">
    <citation type="journal article" date="2019" name="Int. J. Syst. Evol. Microbiol.">
        <title>The Global Catalogue of Microorganisms (GCM) 10K type strain sequencing project: providing services to taxonomists for standard genome sequencing and annotation.</title>
        <authorList>
            <consortium name="The Broad Institute Genomics Platform"/>
            <consortium name="The Broad Institute Genome Sequencing Center for Infectious Disease"/>
            <person name="Wu L."/>
            <person name="Ma J."/>
        </authorList>
    </citation>
    <scope>NUCLEOTIDE SEQUENCE [LARGE SCALE GENOMIC DNA]</scope>
    <source>
        <strain evidence="3">CGMCC 4.7144</strain>
    </source>
</reference>
<evidence type="ECO:0000259" key="1">
    <source>
        <dbReference type="Pfam" id="PF02441"/>
    </source>
</evidence>
<feature type="domain" description="Flavoprotein" evidence="1">
    <location>
        <begin position="8"/>
        <end position="134"/>
    </location>
</feature>
<protein>
    <submittedName>
        <fullName evidence="2">Flavoprotein</fullName>
    </submittedName>
</protein>
<dbReference type="Proteomes" id="UP001596226">
    <property type="component" value="Unassembled WGS sequence"/>
</dbReference>